<comment type="subcellular location">
    <subcellularLocation>
        <location evidence="1">Nucleus</location>
        <location evidence="1">Nucleolus</location>
    </subcellularLocation>
</comment>
<evidence type="ECO:0000256" key="9">
    <source>
        <dbReference type="ARBA" id="ARBA00023242"/>
    </source>
</evidence>
<reference evidence="11" key="1">
    <citation type="submission" date="2021-11" db="EMBL/GenBank/DDBJ databases">
        <authorList>
            <consortium name="Genoscope - CEA"/>
            <person name="William W."/>
        </authorList>
    </citation>
    <scope>NUCLEOTIDE SEQUENCE</scope>
</reference>
<dbReference type="GO" id="GO:0070860">
    <property type="term" value="C:RNA polymerase I core factor complex"/>
    <property type="evidence" value="ECO:0007669"/>
    <property type="project" value="InterPro"/>
</dbReference>
<evidence type="ECO:0000256" key="10">
    <source>
        <dbReference type="SAM" id="MobiDB-lite"/>
    </source>
</evidence>
<gene>
    <name evidence="11" type="ORF">PECAL_2P13060</name>
</gene>
<dbReference type="InterPro" id="IPR033599">
    <property type="entry name" value="TAF1B/Rrn7"/>
</dbReference>
<feature type="region of interest" description="Disordered" evidence="10">
    <location>
        <begin position="144"/>
        <end position="198"/>
    </location>
</feature>
<proteinExistence type="inferred from homology"/>
<keyword evidence="7" id="KW-0238">DNA-binding</keyword>
<comment type="caution">
    <text evidence="11">The sequence shown here is derived from an EMBL/GenBank/DDBJ whole genome shotgun (WGS) entry which is preliminary data.</text>
</comment>
<dbReference type="Proteomes" id="UP000789595">
    <property type="component" value="Unassembled WGS sequence"/>
</dbReference>
<dbReference type="PANTHER" id="PTHR31576">
    <property type="entry name" value="TATA BOX-BINDING PROTEIN-ASSOCIATED FACTOR RNA POLYMERASE I SUBUNIT B"/>
    <property type="match status" value="1"/>
</dbReference>
<keyword evidence="8" id="KW-0804">Transcription</keyword>
<evidence type="ECO:0000313" key="12">
    <source>
        <dbReference type="Proteomes" id="UP000789595"/>
    </source>
</evidence>
<dbReference type="GO" id="GO:0042790">
    <property type="term" value="P:nucleolar large rRNA transcription by RNA polymerase I"/>
    <property type="evidence" value="ECO:0007669"/>
    <property type="project" value="TreeGrafter"/>
</dbReference>
<name>A0A8J2SJ86_9STRA</name>
<evidence type="ECO:0000256" key="7">
    <source>
        <dbReference type="ARBA" id="ARBA00023125"/>
    </source>
</evidence>
<evidence type="ECO:0000256" key="4">
    <source>
        <dbReference type="ARBA" id="ARBA00022771"/>
    </source>
</evidence>
<keyword evidence="5" id="KW-0862">Zinc</keyword>
<sequence>MDLDAETRAAGLRCKNCGSTNFETPEAGRGAVCRECGVESQDYLNTAFEDWGEESQLYQGGNKSKVLRRTTYVAADRKRRKGRKKKESAALSFAARLAATEKVVAAVASALVRDCGVAAAAERAVAAAWAAYAARARRGAAAAEVENDDAPAPAPAAEAPPAPAEEGNAKKKEGGAARLRRKRQREPRPPRPPQAPVDLDADAYASVGMEAVLPLVYDACRRAQIPVSACDLSRWSWHGVLPYLSAWRAGLDEASREALGRRAAHNFSPRRAPGPGEIVYVAELRFCPYHGAAWRPMGPAEACALHADAVVDGGPFRRFVAARAERLLRLAAHAAPELRVTEPRALAAVCLALLRYADGFVVGPGADGTFPVLPWSQADAATHPRRADDAAAYAAFVSARERRSRGDRTADAAGEAALEAYADALDRRAAQLDAGPPPARPRRDRPLAPSVVVTRGGVGADAGALVELGAERLQCPPGVFRAVMDDVRDAVDAAIFADDRSDSEHAARLDADAREVVLDSSFY</sequence>
<evidence type="ECO:0000256" key="5">
    <source>
        <dbReference type="ARBA" id="ARBA00022833"/>
    </source>
</evidence>
<comment type="similarity">
    <text evidence="2">Belongs to the RRN7/TAF1B family.</text>
</comment>
<protein>
    <submittedName>
        <fullName evidence="11">Uncharacterized protein</fullName>
    </submittedName>
</protein>
<keyword evidence="12" id="KW-1185">Reference proteome</keyword>
<organism evidence="11 12">
    <name type="scientific">Pelagomonas calceolata</name>
    <dbReference type="NCBI Taxonomy" id="35677"/>
    <lineage>
        <taxon>Eukaryota</taxon>
        <taxon>Sar</taxon>
        <taxon>Stramenopiles</taxon>
        <taxon>Ochrophyta</taxon>
        <taxon>Pelagophyceae</taxon>
        <taxon>Pelagomonadales</taxon>
        <taxon>Pelagomonadaceae</taxon>
        <taxon>Pelagomonas</taxon>
    </lineage>
</organism>
<evidence type="ECO:0000256" key="1">
    <source>
        <dbReference type="ARBA" id="ARBA00004604"/>
    </source>
</evidence>
<evidence type="ECO:0000256" key="8">
    <source>
        <dbReference type="ARBA" id="ARBA00023163"/>
    </source>
</evidence>
<evidence type="ECO:0000256" key="6">
    <source>
        <dbReference type="ARBA" id="ARBA00023015"/>
    </source>
</evidence>
<feature type="compositionally biased region" description="Pro residues" evidence="10">
    <location>
        <begin position="152"/>
        <end position="163"/>
    </location>
</feature>
<evidence type="ECO:0000313" key="11">
    <source>
        <dbReference type="EMBL" id="CAH0368247.1"/>
    </source>
</evidence>
<accession>A0A8J2SJ86</accession>
<dbReference type="EMBL" id="CAKKNE010000002">
    <property type="protein sequence ID" value="CAH0368247.1"/>
    <property type="molecule type" value="Genomic_DNA"/>
</dbReference>
<keyword evidence="4" id="KW-0863">Zinc-finger</keyword>
<evidence type="ECO:0000256" key="3">
    <source>
        <dbReference type="ARBA" id="ARBA00022723"/>
    </source>
</evidence>
<dbReference type="AlphaFoldDB" id="A0A8J2SJ86"/>
<dbReference type="PANTHER" id="PTHR31576:SF2">
    <property type="entry name" value="TATA BOX-BINDING PROTEIN-ASSOCIATED FACTOR RNA POLYMERASE I SUBUNIT B"/>
    <property type="match status" value="1"/>
</dbReference>
<keyword evidence="9" id="KW-0539">Nucleus</keyword>
<dbReference type="GO" id="GO:0001164">
    <property type="term" value="F:RNA polymerase I core promoter sequence-specific DNA binding"/>
    <property type="evidence" value="ECO:0007669"/>
    <property type="project" value="InterPro"/>
</dbReference>
<evidence type="ECO:0000256" key="2">
    <source>
        <dbReference type="ARBA" id="ARBA00006899"/>
    </source>
</evidence>
<keyword evidence="6" id="KW-0805">Transcription regulation</keyword>
<keyword evidence="3" id="KW-0479">Metal-binding</keyword>
<dbReference type="GO" id="GO:0008270">
    <property type="term" value="F:zinc ion binding"/>
    <property type="evidence" value="ECO:0007669"/>
    <property type="project" value="UniProtKB-KW"/>
</dbReference>